<feature type="compositionally biased region" description="Basic and acidic residues" evidence="1">
    <location>
        <begin position="43"/>
        <end position="54"/>
    </location>
</feature>
<dbReference type="RefSeq" id="WP_028600578.1">
    <property type="nucleotide sequence ID" value="NZ_BIMM01000027.1"/>
</dbReference>
<evidence type="ECO:0000256" key="2">
    <source>
        <dbReference type="SAM" id="SignalP"/>
    </source>
</evidence>
<feature type="chain" id="PRO_5038817359" evidence="2">
    <location>
        <begin position="24"/>
        <end position="176"/>
    </location>
</feature>
<feature type="region of interest" description="Disordered" evidence="1">
    <location>
        <begin position="151"/>
        <end position="176"/>
    </location>
</feature>
<reference evidence="3 4" key="1">
    <citation type="submission" date="2017-05" db="EMBL/GenBank/DDBJ databases">
        <title>Functional genome analysis of Paenibacillus pasadenensis strain R16: insights on endophytic life style and antifungal activity.</title>
        <authorList>
            <person name="Passera A."/>
            <person name="Marcolungo L."/>
            <person name="Casati P."/>
            <person name="Brasca M."/>
            <person name="Quaglino F."/>
            <person name="Delledonne M."/>
        </authorList>
    </citation>
    <scope>NUCLEOTIDE SEQUENCE [LARGE SCALE GENOMIC DNA]</scope>
    <source>
        <strain evidence="3 4">R16</strain>
    </source>
</reference>
<evidence type="ECO:0000313" key="3">
    <source>
        <dbReference type="EMBL" id="PLT44875.1"/>
    </source>
</evidence>
<feature type="compositionally biased region" description="Pro residues" evidence="1">
    <location>
        <begin position="163"/>
        <end position="176"/>
    </location>
</feature>
<evidence type="ECO:0000256" key="1">
    <source>
        <dbReference type="SAM" id="MobiDB-lite"/>
    </source>
</evidence>
<accession>A0A2N5N3F9</accession>
<gene>
    <name evidence="3" type="ORF">B8V81_3306</name>
</gene>
<keyword evidence="2" id="KW-0732">Signal</keyword>
<sequence>MNHFLSKTAALLLAAAITASAPAASAAAAIQPEPSKAPAAAPDRIESPHGELRHPKGQPGHQRYRKAHQKMMIREAVAFFGLKTQGKTDEQLLQEIREQKTKQPEKWALFKQQLHAKKLERLKAFAAAQGIDTKGMDEQQLKEKLRQLHREGKLKLPERPAAPTAPAPAPAPAPSA</sequence>
<evidence type="ECO:0000313" key="4">
    <source>
        <dbReference type="Proteomes" id="UP000234789"/>
    </source>
</evidence>
<name>A0A2N5N3F9_9BACL</name>
<proteinExistence type="predicted"/>
<dbReference type="EMBL" id="NFEZ01000004">
    <property type="protein sequence ID" value="PLT44875.1"/>
    <property type="molecule type" value="Genomic_DNA"/>
</dbReference>
<dbReference type="AlphaFoldDB" id="A0A2N5N3F9"/>
<feature type="region of interest" description="Disordered" evidence="1">
    <location>
        <begin position="29"/>
        <end position="66"/>
    </location>
</feature>
<organism evidence="3 4">
    <name type="scientific">Paenibacillus pasadenensis</name>
    <dbReference type="NCBI Taxonomy" id="217090"/>
    <lineage>
        <taxon>Bacteria</taxon>
        <taxon>Bacillati</taxon>
        <taxon>Bacillota</taxon>
        <taxon>Bacilli</taxon>
        <taxon>Bacillales</taxon>
        <taxon>Paenibacillaceae</taxon>
        <taxon>Paenibacillus</taxon>
    </lineage>
</organism>
<protein>
    <submittedName>
        <fullName evidence="3">Uncharacterized protein</fullName>
    </submittedName>
</protein>
<keyword evidence="4" id="KW-1185">Reference proteome</keyword>
<dbReference type="Proteomes" id="UP000234789">
    <property type="component" value="Unassembled WGS sequence"/>
</dbReference>
<comment type="caution">
    <text evidence="3">The sequence shown here is derived from an EMBL/GenBank/DDBJ whole genome shotgun (WGS) entry which is preliminary data.</text>
</comment>
<feature type="signal peptide" evidence="2">
    <location>
        <begin position="1"/>
        <end position="23"/>
    </location>
</feature>
<dbReference type="OrthoDB" id="2613668at2"/>